<sequence length="424" mass="46055">MAARRESQVGNKPDSSDVARSALPWGKTLQARRLAAELTTKELAKRAGCDPAFVVWLEMLPVRPASGLADRVEALLDLHLDPPPEPGPEGLISRRAFTGSLSAMIYYAASRGDIAGAALRPRLGREMIDDLDAARLALVARERAFGPAELIASAAGYLSLIRRLLREGAHGSMSRDLLRTGAQWADFAGWLHQSAGAPAIAASYEDLAVTWARVGGNAQLEAYFLGRRSQIAVDADDRPFALSLARTTIEDGLPPTMKAFLLQQRAHAYSGMGVRKIGLRLLDEADELVDGPRAQDHSGERNLIKADYVTHAYLALQRGKVLTDTGRPRAAIEVLEAGMRKWPRDFYHEGSLVSARLAVAHAAAGDMEESARAALRAVRIAKETGAGRAMGEMAPIIPVLRAHRRKSRTIDEFFRNLNNVPPTI</sequence>
<keyword evidence="3" id="KW-1185">Reference proteome</keyword>
<proteinExistence type="predicted"/>
<accession>A0ABY3LYL6</accession>
<dbReference type="Proteomes" id="UP000322810">
    <property type="component" value="Unassembled WGS sequence"/>
</dbReference>
<gene>
    <name evidence="2" type="ORF">FXF59_13975</name>
</gene>
<protein>
    <recommendedName>
        <fullName evidence="4">Helix-turn-helix transcriptional regulator</fullName>
    </recommendedName>
</protein>
<dbReference type="CDD" id="cd00093">
    <property type="entry name" value="HTH_XRE"/>
    <property type="match status" value="1"/>
</dbReference>
<organism evidence="2 3">
    <name type="scientific">Microbispora tritici</name>
    <dbReference type="NCBI Taxonomy" id="2604471"/>
    <lineage>
        <taxon>Bacteria</taxon>
        <taxon>Bacillati</taxon>
        <taxon>Actinomycetota</taxon>
        <taxon>Actinomycetes</taxon>
        <taxon>Streptosporangiales</taxon>
        <taxon>Streptosporangiaceae</taxon>
        <taxon>Microbispora</taxon>
    </lineage>
</organism>
<feature type="region of interest" description="Disordered" evidence="1">
    <location>
        <begin position="1"/>
        <end position="22"/>
    </location>
</feature>
<evidence type="ECO:0000313" key="3">
    <source>
        <dbReference type="Proteomes" id="UP000322810"/>
    </source>
</evidence>
<dbReference type="EMBL" id="VSEX01000017">
    <property type="protein sequence ID" value="TYB60024.1"/>
    <property type="molecule type" value="Genomic_DNA"/>
</dbReference>
<evidence type="ECO:0000256" key="1">
    <source>
        <dbReference type="SAM" id="MobiDB-lite"/>
    </source>
</evidence>
<evidence type="ECO:0000313" key="2">
    <source>
        <dbReference type="EMBL" id="TYB60024.1"/>
    </source>
</evidence>
<reference evidence="2 3" key="1">
    <citation type="submission" date="2019-08" db="EMBL/GenBank/DDBJ databases">
        <title>Microbispora tritici sp. nov., a novel actinomycete isolated from a root of wheat (Triticum aestivum L.).</title>
        <authorList>
            <person name="Klykleung N."/>
            <person name="Tanasupawat S."/>
        </authorList>
    </citation>
    <scope>NUCLEOTIDE SEQUENCE [LARGE SCALE GENOMIC DNA]</scope>
    <source>
        <strain evidence="2 3">MT50</strain>
    </source>
</reference>
<dbReference type="InterPro" id="IPR011990">
    <property type="entry name" value="TPR-like_helical_dom_sf"/>
</dbReference>
<dbReference type="InterPro" id="IPR001387">
    <property type="entry name" value="Cro/C1-type_HTH"/>
</dbReference>
<dbReference type="RefSeq" id="WP_138462810.1">
    <property type="nucleotide sequence ID" value="NZ_VSEX01000017.1"/>
</dbReference>
<name>A0ABY3LYL6_9ACTN</name>
<comment type="caution">
    <text evidence="2">The sequence shown here is derived from an EMBL/GenBank/DDBJ whole genome shotgun (WGS) entry which is preliminary data.</text>
</comment>
<evidence type="ECO:0008006" key="4">
    <source>
        <dbReference type="Google" id="ProtNLM"/>
    </source>
</evidence>
<dbReference type="SUPFAM" id="SSF48452">
    <property type="entry name" value="TPR-like"/>
    <property type="match status" value="1"/>
</dbReference>